<evidence type="ECO:0000256" key="1">
    <source>
        <dbReference type="ARBA" id="ARBA00001974"/>
    </source>
</evidence>
<evidence type="ECO:0000256" key="2">
    <source>
        <dbReference type="ARBA" id="ARBA00022630"/>
    </source>
</evidence>
<keyword evidence="6" id="KW-1185">Reference proteome</keyword>
<feature type="domain" description="FAD-binding" evidence="4">
    <location>
        <begin position="5"/>
        <end position="341"/>
    </location>
</feature>
<dbReference type="InterPro" id="IPR036188">
    <property type="entry name" value="FAD/NAD-bd_sf"/>
</dbReference>
<dbReference type="PANTHER" id="PTHR43004:SF19">
    <property type="entry name" value="BINDING MONOOXYGENASE, PUTATIVE (JCVI)-RELATED"/>
    <property type="match status" value="1"/>
</dbReference>
<organism evidence="5 6">
    <name type="scientific">Alkalibacterium pelagium</name>
    <dbReference type="NCBI Taxonomy" id="426702"/>
    <lineage>
        <taxon>Bacteria</taxon>
        <taxon>Bacillati</taxon>
        <taxon>Bacillota</taxon>
        <taxon>Bacilli</taxon>
        <taxon>Lactobacillales</taxon>
        <taxon>Carnobacteriaceae</taxon>
        <taxon>Alkalibacterium</taxon>
    </lineage>
</organism>
<dbReference type="Pfam" id="PF01494">
    <property type="entry name" value="FAD_binding_3"/>
    <property type="match status" value="1"/>
</dbReference>
<evidence type="ECO:0000313" key="6">
    <source>
        <dbReference type="Proteomes" id="UP000199081"/>
    </source>
</evidence>
<name>A0A1H7NKN9_9LACT</name>
<dbReference type="Proteomes" id="UP000199081">
    <property type="component" value="Unassembled WGS sequence"/>
</dbReference>
<protein>
    <submittedName>
        <fullName evidence="5">2-polyprenyl-6-methoxyphenol hydroxylase</fullName>
    </submittedName>
</protein>
<dbReference type="InterPro" id="IPR002938">
    <property type="entry name" value="FAD-bd"/>
</dbReference>
<proteinExistence type="predicted"/>
<accession>A0A1H7NKN9</accession>
<keyword evidence="3" id="KW-0274">FAD</keyword>
<dbReference type="PANTHER" id="PTHR43004">
    <property type="entry name" value="TRK SYSTEM POTASSIUM UPTAKE PROTEIN"/>
    <property type="match status" value="1"/>
</dbReference>
<sequence>MSEKEVLIVGAGPTGLVLAMELAYYNVPFKLIDQKSGPGESSRAMLVVPKVLESYQKYELDQKILSLGIQPHAVHYYLNNRRQATIPLKRIGSGQCIYPNVVTFPQDKHEQLLVEQLKNMGHDVFWSTRYETAEETGDGVEVNLNQSGQSSKGIYRYVIGCDGASSQVRKDRHIKFTGETYEEAFYVLDATVEGDLLHDRSISFSFKGDHFALFFPLRDKETTRVIGMYPPDLTEKKDFSFESLRPYIEEAHCVSITEKNWFSDYRVHRRTADHFKDGAFFLAGDAAHVHSPAGGQGMNLGIGDAVNLGWKLAEVIIHQTNEKILDTYEAERKALAESTVSLTDRAFKTIASQSLISQLTRMVGIPLVTRVGSRSGLLQKALFKILSQLYISYEETPLNTPSETKLKSGERLPYVDGEPLEFTREAGWQLHYFNDPLEGEVTRIPSRIRPVKRRWTDKARDAGFEKDHLYLIRPDGYIS</sequence>
<comment type="cofactor">
    <cofactor evidence="1">
        <name>FAD</name>
        <dbReference type="ChEBI" id="CHEBI:57692"/>
    </cofactor>
</comment>
<gene>
    <name evidence="5" type="ORF">SAMN04488099_1153</name>
</gene>
<dbReference type="GO" id="GO:0016709">
    <property type="term" value="F:oxidoreductase activity, acting on paired donors, with incorporation or reduction of molecular oxygen, NAD(P)H as one donor, and incorporation of one atom of oxygen"/>
    <property type="evidence" value="ECO:0007669"/>
    <property type="project" value="UniProtKB-ARBA"/>
</dbReference>
<dbReference type="EMBL" id="FNZU01000015">
    <property type="protein sequence ID" value="SEL23568.1"/>
    <property type="molecule type" value="Genomic_DNA"/>
</dbReference>
<dbReference type="STRING" id="426702.SAMN04488099_1153"/>
<dbReference type="AlphaFoldDB" id="A0A1H7NKN9"/>
<dbReference type="RefSeq" id="WP_091482532.1">
    <property type="nucleotide sequence ID" value="NZ_BJYC01000018.1"/>
</dbReference>
<evidence type="ECO:0000259" key="4">
    <source>
        <dbReference type="Pfam" id="PF01494"/>
    </source>
</evidence>
<dbReference type="OrthoDB" id="9766816at2"/>
<evidence type="ECO:0000313" key="5">
    <source>
        <dbReference type="EMBL" id="SEL23568.1"/>
    </source>
</evidence>
<reference evidence="6" key="1">
    <citation type="submission" date="2016-10" db="EMBL/GenBank/DDBJ databases">
        <authorList>
            <person name="Varghese N."/>
            <person name="Submissions S."/>
        </authorList>
    </citation>
    <scope>NUCLEOTIDE SEQUENCE [LARGE SCALE GENOMIC DNA]</scope>
    <source>
        <strain evidence="6">DSM 19183</strain>
    </source>
</reference>
<keyword evidence="2" id="KW-0285">Flavoprotein</keyword>
<dbReference type="Gene3D" id="3.30.70.2450">
    <property type="match status" value="1"/>
</dbReference>
<dbReference type="SUPFAM" id="SSF51905">
    <property type="entry name" value="FAD/NAD(P)-binding domain"/>
    <property type="match status" value="1"/>
</dbReference>
<evidence type="ECO:0000256" key="3">
    <source>
        <dbReference type="ARBA" id="ARBA00022827"/>
    </source>
</evidence>
<dbReference type="Gene3D" id="3.50.50.60">
    <property type="entry name" value="FAD/NAD(P)-binding domain"/>
    <property type="match status" value="1"/>
</dbReference>
<dbReference type="PRINTS" id="PR00420">
    <property type="entry name" value="RNGMNOXGNASE"/>
</dbReference>
<dbReference type="GO" id="GO:0071949">
    <property type="term" value="F:FAD binding"/>
    <property type="evidence" value="ECO:0007669"/>
    <property type="project" value="InterPro"/>
</dbReference>
<dbReference type="InterPro" id="IPR050641">
    <property type="entry name" value="RIFMO-like"/>
</dbReference>